<feature type="compositionally biased region" description="Low complexity" evidence="2">
    <location>
        <begin position="471"/>
        <end position="483"/>
    </location>
</feature>
<evidence type="ECO:0000313" key="6">
    <source>
        <dbReference type="Proteomes" id="UP001149607"/>
    </source>
</evidence>
<dbReference type="Pfam" id="PF10145">
    <property type="entry name" value="PhageMin_Tail"/>
    <property type="match status" value="1"/>
</dbReference>
<proteinExistence type="predicted"/>
<evidence type="ECO:0000313" key="4">
    <source>
        <dbReference type="EMBL" id="MDD9327691.1"/>
    </source>
</evidence>
<dbReference type="EMBL" id="JAPQFL010000002">
    <property type="protein sequence ID" value="MDD9327691.1"/>
    <property type="molecule type" value="Genomic_DNA"/>
</dbReference>
<reference evidence="4" key="1">
    <citation type="submission" date="2022-10" db="EMBL/GenBank/DDBJ databases">
        <authorList>
            <person name="Boutroux M."/>
        </authorList>
    </citation>
    <scope>NUCLEOTIDE SEQUENCE</scope>
    <source>
        <strain evidence="4">51.81</strain>
    </source>
</reference>
<feature type="domain" description="Phage tail tape measure protein" evidence="3">
    <location>
        <begin position="111"/>
        <end position="296"/>
    </location>
</feature>
<feature type="region of interest" description="Disordered" evidence="2">
    <location>
        <begin position="463"/>
        <end position="487"/>
    </location>
</feature>
<dbReference type="InterPro" id="IPR010090">
    <property type="entry name" value="Phage_tape_meas"/>
</dbReference>
<dbReference type="NCBIfam" id="TIGR01760">
    <property type="entry name" value="tape_meas_TP901"/>
    <property type="match status" value="1"/>
</dbReference>
<keyword evidence="1" id="KW-1188">Viral release from host cell</keyword>
<protein>
    <submittedName>
        <fullName evidence="4">Phage tail tape measure protein</fullName>
    </submittedName>
</protein>
<reference evidence="5" key="2">
    <citation type="submission" date="2024-02" db="EMBL/GenBank/DDBJ databases">
        <title>Neisseria leonii sp. nov.</title>
        <authorList>
            <person name="Boutroux M."/>
            <person name="Favre-Rochex S."/>
            <person name="Gorgette O."/>
            <person name="Touak G."/>
            <person name="Muhle E."/>
            <person name="Chesneau O."/>
            <person name="Clermont D."/>
            <person name="Rahi P."/>
        </authorList>
    </citation>
    <scope>NUCLEOTIDE SEQUENCE</scope>
    <source>
        <strain evidence="5">51.81</strain>
    </source>
</reference>
<dbReference type="PANTHER" id="PTHR37813">
    <property type="entry name" value="FELS-2 PROPHAGE PROTEIN"/>
    <property type="match status" value="1"/>
</dbReference>
<evidence type="ECO:0000313" key="5">
    <source>
        <dbReference type="EMBL" id="WWY02843.1"/>
    </source>
</evidence>
<dbReference type="EMBL" id="CP146598">
    <property type="protein sequence ID" value="WWY02843.1"/>
    <property type="molecule type" value="Genomic_DNA"/>
</dbReference>
<dbReference type="RefSeq" id="WP_274570669.1">
    <property type="nucleotide sequence ID" value="NZ_CP145606.1"/>
</dbReference>
<keyword evidence="6" id="KW-1185">Reference proteome</keyword>
<evidence type="ECO:0000256" key="1">
    <source>
        <dbReference type="ARBA" id="ARBA00022612"/>
    </source>
</evidence>
<dbReference type="PANTHER" id="PTHR37813:SF1">
    <property type="entry name" value="FELS-2 PROPHAGE PROTEIN"/>
    <property type="match status" value="1"/>
</dbReference>
<sequence length="683" mass="71816">MSEQNLLVRIVANARGYVAGMNQAGTATQRFGAAARAELGRLKEFAGSIQGQLAGLGLAVGLGQITKDAAVFERDMRQMQVALGAGRDEMEAWRREAYDNQKRYGALVSDQKALADSLAASGLDLNAIRAAATPVSKTLAVAKTNADQLGKALGVAREQFGIDISDSRTAALLLDKMVVAGRMGNAELENLPDIFARVGGRAKEANFTLEQTLALTEALSKSEPQADRLATLVDSTLRVFTNAKYMQDATDATGVEFFDTQGARRNPLDVLRDIKVAYDRLRTDAERNNFIDAAFGKTDMDTQRGLKKALEDGTLESVNRMHSAIQNAGGTIDRDLQEAMDNAVTQANRLKGALKEAVEDGLIRPLSEQFSNVTRFVMDDKSEGGLGMDGKDMMAAGAGIAATAYLGGVLARRSKGKGAGVGGSLAGDALGLGKGVAVGKALEHAGIQSVYVVNMPDSFGGGTLPDGIGRSGSPKPGSTPKSGGRLGSLRTFGSRLAQWGAAGWQSAAAATPKVLPWARAAGYAGAPLGAMYGVTKWAEKPDHSTEIKTISAWSDKLDRGLRKMFGWAGYETRQEKHLRSRSEQLAETSPKDAQAYRAQYERIKALLDGTAQQSETAIKGAGEAAAKANEAVGQALAASISQSRIEGNIHITVSAPPAVQVQTAAVGNGNTTLNVGKTNTGAK</sequence>
<name>A0A9X4E471_9NEIS</name>
<dbReference type="Proteomes" id="UP001149607">
    <property type="component" value="Chromosome"/>
</dbReference>
<accession>A0A9X4E471</accession>
<evidence type="ECO:0000259" key="3">
    <source>
        <dbReference type="Pfam" id="PF10145"/>
    </source>
</evidence>
<evidence type="ECO:0000256" key="2">
    <source>
        <dbReference type="SAM" id="MobiDB-lite"/>
    </source>
</evidence>
<dbReference type="AlphaFoldDB" id="A0A9X4E471"/>
<gene>
    <name evidence="4" type="ORF">ORY91_001101</name>
    <name evidence="5" type="ORF">V9W64_09125</name>
</gene>
<organism evidence="4">
    <name type="scientific">Neisseria leonii</name>
    <dbReference type="NCBI Taxonomy" id="2995413"/>
    <lineage>
        <taxon>Bacteria</taxon>
        <taxon>Pseudomonadati</taxon>
        <taxon>Pseudomonadota</taxon>
        <taxon>Betaproteobacteria</taxon>
        <taxon>Neisseriales</taxon>
        <taxon>Neisseriaceae</taxon>
        <taxon>Neisseria</taxon>
    </lineage>
</organism>